<evidence type="ECO:0000256" key="1">
    <source>
        <dbReference type="SAM" id="Phobius"/>
    </source>
</evidence>
<reference evidence="2 3" key="1">
    <citation type="journal article" date="2015" name="Nat. Commun.">
        <title>Lucilia cuprina genome unlocks parasitic fly biology to underpin future interventions.</title>
        <authorList>
            <person name="Anstead C.A."/>
            <person name="Korhonen P.K."/>
            <person name="Young N.D."/>
            <person name="Hall R.S."/>
            <person name="Jex A.R."/>
            <person name="Murali S.C."/>
            <person name="Hughes D.S."/>
            <person name="Lee S.F."/>
            <person name="Perry T."/>
            <person name="Stroehlein A.J."/>
            <person name="Ansell B.R."/>
            <person name="Breugelmans B."/>
            <person name="Hofmann A."/>
            <person name="Qu J."/>
            <person name="Dugan S."/>
            <person name="Lee S.L."/>
            <person name="Chao H."/>
            <person name="Dinh H."/>
            <person name="Han Y."/>
            <person name="Doddapaneni H.V."/>
            <person name="Worley K.C."/>
            <person name="Muzny D.M."/>
            <person name="Ioannidis P."/>
            <person name="Waterhouse R.M."/>
            <person name="Zdobnov E.M."/>
            <person name="James P.J."/>
            <person name="Bagnall N.H."/>
            <person name="Kotze A.C."/>
            <person name="Gibbs R.A."/>
            <person name="Richards S."/>
            <person name="Batterham P."/>
            <person name="Gasser R.B."/>
        </authorList>
    </citation>
    <scope>NUCLEOTIDE SEQUENCE [LARGE SCALE GENOMIC DNA]</scope>
    <source>
        <strain evidence="2 3">LS</strain>
        <tissue evidence="2">Full body</tissue>
    </source>
</reference>
<feature type="transmembrane region" description="Helical" evidence="1">
    <location>
        <begin position="191"/>
        <end position="208"/>
    </location>
</feature>
<accession>A0A0L0C0I2</accession>
<keyword evidence="1" id="KW-0812">Transmembrane</keyword>
<dbReference type="Proteomes" id="UP000037069">
    <property type="component" value="Unassembled WGS sequence"/>
</dbReference>
<dbReference type="EMBL" id="JRES01001072">
    <property type="protein sequence ID" value="KNC25766.1"/>
    <property type="molecule type" value="Genomic_DNA"/>
</dbReference>
<comment type="caution">
    <text evidence="2">The sequence shown here is derived from an EMBL/GenBank/DDBJ whole genome shotgun (WGS) entry which is preliminary data.</text>
</comment>
<organism evidence="2 3">
    <name type="scientific">Lucilia cuprina</name>
    <name type="common">Green bottle fly</name>
    <name type="synonym">Australian sheep blowfly</name>
    <dbReference type="NCBI Taxonomy" id="7375"/>
    <lineage>
        <taxon>Eukaryota</taxon>
        <taxon>Metazoa</taxon>
        <taxon>Ecdysozoa</taxon>
        <taxon>Arthropoda</taxon>
        <taxon>Hexapoda</taxon>
        <taxon>Insecta</taxon>
        <taxon>Pterygota</taxon>
        <taxon>Neoptera</taxon>
        <taxon>Endopterygota</taxon>
        <taxon>Diptera</taxon>
        <taxon>Brachycera</taxon>
        <taxon>Muscomorpha</taxon>
        <taxon>Oestroidea</taxon>
        <taxon>Calliphoridae</taxon>
        <taxon>Luciliinae</taxon>
        <taxon>Lucilia</taxon>
    </lineage>
</organism>
<gene>
    <name evidence="2" type="ORF">FF38_10399</name>
</gene>
<keyword evidence="1" id="KW-0472">Membrane</keyword>
<evidence type="ECO:0000313" key="3">
    <source>
        <dbReference type="Proteomes" id="UP000037069"/>
    </source>
</evidence>
<sequence>MADDDGEDLPVRCKISLRSFSLANCNSKSWAQLCNLRYIKSSIERKREFEPGFKHSLHERFSSGELDVEREGGAEFVSDTLSALRLLLCGGVCPRSGVPSSDEELLSGDFWAPDEAVLTAAAAAAATAARVALVLPTLDFLTTSAAAITATGAGCGGGGGGGTVLRMITVVGIISKVGSLIKGTSSLETKALVVLESVGISFFFNIFINSSIIRLRQNLKEILEIKIIFYNYYYF</sequence>
<name>A0A0L0C0I2_LUCCU</name>
<protein>
    <submittedName>
        <fullName evidence="2">Uncharacterized protein</fullName>
    </submittedName>
</protein>
<keyword evidence="1" id="KW-1133">Transmembrane helix</keyword>
<proteinExistence type="predicted"/>
<evidence type="ECO:0000313" key="2">
    <source>
        <dbReference type="EMBL" id="KNC25766.1"/>
    </source>
</evidence>
<keyword evidence="3" id="KW-1185">Reference proteome</keyword>
<dbReference type="AlphaFoldDB" id="A0A0L0C0I2"/>